<keyword evidence="4" id="KW-1185">Reference proteome</keyword>
<sequence>MQLIPVLRHVLWVVAVGSLVACGGGGKKGGGQPAADTAAPRIVSSVPADNAVNVDPATGITVNFNEPIVIRSASVVLRVNNAPVAATVGSNGSTLSVQAANAGLFGDATLSIAGIADGAGNVMADSQLRWRYRSPAETTPPAVVRLAPEAQAAGVPLSAQISVQFNEPVAIQSVTVDLRVGTTVVPATVALAGNDTVQITPSNAVPAGVATLSVGGVRDLAGNAAANVAWSWTYSSGTTQGGPLRSDKVAGAGIGGNGYIDYGCTNDAQRPSGWSSVFVRAGSAGTGTRANPVGTITQGIAAAGSSPVVLCVATGAYVENVDLGMQRRRILVGGLNGAFSARDAIAFPTAVRPADAGQHVLRAEAPVDLVIDGFVVTGSNDRGIAVTAWDANERVALRNNHVHHNGCTTPATRTDCGGVDVGGGRTVAVEIANNVIEDNGGGHHGGGVNIGGGTTNLGALLQTTSANDGFGDVVSMTGLVANVHHNIIRSNRLYEPSLPHGAGLSIGMHGDVHHNEFFGNDTLSDGDHYGVGGGLIGQHDRGGSASVALLVVRNNWFEANRAGRAGSAIFLDQFNVGYVYNNVVARNFGTGAILVDGNCGDTCAGPNGNHGRNFVTILNNTVVDNEGAGLAVQDSTAHLYFNVFWRNRDNAVDGDIASLNGSPGADNRVRGAYNIIDVRAADFPLLNDSASGEGVANLLRSLQNQDYRLGAESSSLHPYQMHQSFVPAITLPMALQPPADDFDGTPRPDSAGLYLYGAYNR</sequence>
<reference evidence="3 4" key="1">
    <citation type="submission" date="2020-11" db="EMBL/GenBank/DDBJ databases">
        <title>Draft Genome Sequence and Secondary Metabolite Biosynthetic Potential of the Lysobacter niastensis Type strain DSM 18481.</title>
        <authorList>
            <person name="Turrini P."/>
            <person name="Artuso I."/>
            <person name="Tescari M."/>
            <person name="Lugli G.A."/>
            <person name="Frangipani E."/>
            <person name="Ventura M."/>
            <person name="Visca P."/>
        </authorList>
    </citation>
    <scope>NUCLEOTIDE SEQUENCE [LARGE SCALE GENOMIC DNA]</scope>
    <source>
        <strain evidence="3 4">DSM 18481</strain>
    </source>
</reference>
<feature type="domain" description="SbsA Ig-like" evidence="2">
    <location>
        <begin position="36"/>
        <end position="131"/>
    </location>
</feature>
<organism evidence="3 4">
    <name type="scientific">Lysobacter niastensis</name>
    <dbReference type="NCBI Taxonomy" id="380629"/>
    <lineage>
        <taxon>Bacteria</taxon>
        <taxon>Pseudomonadati</taxon>
        <taxon>Pseudomonadota</taxon>
        <taxon>Gammaproteobacteria</taxon>
        <taxon>Lysobacterales</taxon>
        <taxon>Lysobacteraceae</taxon>
        <taxon>Lysobacter</taxon>
    </lineage>
</organism>
<evidence type="ECO:0000313" key="3">
    <source>
        <dbReference type="EMBL" id="MBF6023960.1"/>
    </source>
</evidence>
<feature type="domain" description="SbsA Ig-like" evidence="2">
    <location>
        <begin position="138"/>
        <end position="233"/>
    </location>
</feature>
<keyword evidence="1" id="KW-0732">Signal</keyword>
<dbReference type="InterPro" id="IPR011050">
    <property type="entry name" value="Pectin_lyase_fold/virulence"/>
</dbReference>
<dbReference type="Proteomes" id="UP001429984">
    <property type="component" value="Unassembled WGS sequence"/>
</dbReference>
<dbReference type="InterPro" id="IPR006626">
    <property type="entry name" value="PbH1"/>
</dbReference>
<comment type="caution">
    <text evidence="3">The sequence shown here is derived from an EMBL/GenBank/DDBJ whole genome shotgun (WGS) entry which is preliminary data.</text>
</comment>
<protein>
    <submittedName>
        <fullName evidence="3">Ig-like domain-containing protein</fullName>
    </submittedName>
</protein>
<dbReference type="Pfam" id="PF13205">
    <property type="entry name" value="Big_5"/>
    <property type="match status" value="2"/>
</dbReference>
<dbReference type="Gene3D" id="2.60.40.1220">
    <property type="match status" value="1"/>
</dbReference>
<evidence type="ECO:0000259" key="2">
    <source>
        <dbReference type="Pfam" id="PF13205"/>
    </source>
</evidence>
<dbReference type="RefSeq" id="WP_194930569.1">
    <property type="nucleotide sequence ID" value="NZ_JADLZT010000004.1"/>
</dbReference>
<gene>
    <name evidence="3" type="ORF">IU514_07955</name>
</gene>
<dbReference type="SMART" id="SM00710">
    <property type="entry name" value="PbH1"/>
    <property type="match status" value="7"/>
</dbReference>
<dbReference type="SUPFAM" id="SSF51126">
    <property type="entry name" value="Pectin lyase-like"/>
    <property type="match status" value="1"/>
</dbReference>
<evidence type="ECO:0000256" key="1">
    <source>
        <dbReference type="ARBA" id="ARBA00022729"/>
    </source>
</evidence>
<dbReference type="EMBL" id="JADLZT010000004">
    <property type="protein sequence ID" value="MBF6023960.1"/>
    <property type="molecule type" value="Genomic_DNA"/>
</dbReference>
<dbReference type="InterPro" id="IPR032812">
    <property type="entry name" value="SbsA_Ig"/>
</dbReference>
<dbReference type="InterPro" id="IPR014755">
    <property type="entry name" value="Cu-Rt/internalin_Ig-like"/>
</dbReference>
<accession>A0ABS0B587</accession>
<name>A0ABS0B587_9GAMM</name>
<evidence type="ECO:0000313" key="4">
    <source>
        <dbReference type="Proteomes" id="UP001429984"/>
    </source>
</evidence>
<proteinExistence type="predicted"/>